<keyword evidence="4" id="KW-0132">Cell division</keyword>
<dbReference type="EMBL" id="UGVL01000001">
    <property type="protein sequence ID" value="SUE34649.1"/>
    <property type="molecule type" value="Genomic_DNA"/>
</dbReference>
<dbReference type="GO" id="GO:0005886">
    <property type="term" value="C:plasma membrane"/>
    <property type="evidence" value="ECO:0007669"/>
    <property type="project" value="TreeGrafter"/>
</dbReference>
<accession>A0A379MV57</accession>
<sequence length="231" mass="26325">MMQEQPFLQLTDAVIFQKNSRREVLREVNLYAWPGELIYLVGRVGSGKSSLLKTLYGELPLLAGRGQIAGFALHSLTRKQVPYLRRRLGIVFQDATLLDDCTVYQNLEFVLRATDWRDTAAIDNRIWDVLHLTYMEHKAHAYPHQLSGGERQRAGIARALLNNPQIVLADEPTANLDPNATQEVMELFRSIADEGRTVIISTHNIANIRQYPGRTWLLEEGYVTELDPEQI</sequence>
<dbReference type="InterPro" id="IPR017871">
    <property type="entry name" value="ABC_transporter-like_CS"/>
</dbReference>
<evidence type="ECO:0000256" key="2">
    <source>
        <dbReference type="ARBA" id="ARBA00022840"/>
    </source>
</evidence>
<keyword evidence="5" id="KW-1185">Reference proteome</keyword>
<dbReference type="STRING" id="880526.GCA_000427365_01937"/>
<dbReference type="SMART" id="SM00382">
    <property type="entry name" value="AAA"/>
    <property type="match status" value="1"/>
</dbReference>
<name>A0A379MV57_9BACT</name>
<feature type="domain" description="ABC transporter" evidence="3">
    <location>
        <begin position="8"/>
        <end position="231"/>
    </location>
</feature>
<dbReference type="InterPro" id="IPR003439">
    <property type="entry name" value="ABC_transporter-like_ATP-bd"/>
</dbReference>
<organism evidence="4 5">
    <name type="scientific">Rikenella microfusus</name>
    <dbReference type="NCBI Taxonomy" id="28139"/>
    <lineage>
        <taxon>Bacteria</taxon>
        <taxon>Pseudomonadati</taxon>
        <taxon>Bacteroidota</taxon>
        <taxon>Bacteroidia</taxon>
        <taxon>Bacteroidales</taxon>
        <taxon>Rikenellaceae</taxon>
        <taxon>Rikenella</taxon>
    </lineage>
</organism>
<dbReference type="Proteomes" id="UP000255233">
    <property type="component" value="Unassembled WGS sequence"/>
</dbReference>
<protein>
    <submittedName>
        <fullName evidence="4">Cell division ATP-binding protein FtsE</fullName>
    </submittedName>
</protein>
<reference evidence="4 5" key="1">
    <citation type="submission" date="2018-06" db="EMBL/GenBank/DDBJ databases">
        <authorList>
            <consortium name="Pathogen Informatics"/>
            <person name="Doyle S."/>
        </authorList>
    </citation>
    <scope>NUCLEOTIDE SEQUENCE [LARGE SCALE GENOMIC DNA]</scope>
    <source>
        <strain evidence="4 5">NCTC11190</strain>
    </source>
</reference>
<dbReference type="GO" id="GO:0022857">
    <property type="term" value="F:transmembrane transporter activity"/>
    <property type="evidence" value="ECO:0007669"/>
    <property type="project" value="TreeGrafter"/>
</dbReference>
<dbReference type="InterPro" id="IPR015854">
    <property type="entry name" value="ABC_transpr_LolD-like"/>
</dbReference>
<dbReference type="Gene3D" id="3.40.50.300">
    <property type="entry name" value="P-loop containing nucleotide triphosphate hydrolases"/>
    <property type="match status" value="1"/>
</dbReference>
<dbReference type="Pfam" id="PF00005">
    <property type="entry name" value="ABC_tran"/>
    <property type="match status" value="1"/>
</dbReference>
<evidence type="ECO:0000313" key="4">
    <source>
        <dbReference type="EMBL" id="SUE34649.1"/>
    </source>
</evidence>
<dbReference type="GO" id="GO:0005524">
    <property type="term" value="F:ATP binding"/>
    <property type="evidence" value="ECO:0007669"/>
    <property type="project" value="UniProtKB-KW"/>
</dbReference>
<dbReference type="AlphaFoldDB" id="A0A379MV57"/>
<keyword evidence="1" id="KW-0547">Nucleotide-binding</keyword>
<evidence type="ECO:0000259" key="3">
    <source>
        <dbReference type="PROSITE" id="PS50893"/>
    </source>
</evidence>
<dbReference type="RefSeq" id="WP_211224113.1">
    <property type="nucleotide sequence ID" value="NZ_CALVFX010000001.1"/>
</dbReference>
<proteinExistence type="predicted"/>
<evidence type="ECO:0000313" key="5">
    <source>
        <dbReference type="Proteomes" id="UP000255233"/>
    </source>
</evidence>
<dbReference type="InterPro" id="IPR027417">
    <property type="entry name" value="P-loop_NTPase"/>
</dbReference>
<keyword evidence="4" id="KW-0131">Cell cycle</keyword>
<dbReference type="PANTHER" id="PTHR24220:SF470">
    <property type="entry name" value="CELL DIVISION ATP-BINDING PROTEIN FTSE"/>
    <property type="match status" value="1"/>
</dbReference>
<dbReference type="GO" id="GO:0051301">
    <property type="term" value="P:cell division"/>
    <property type="evidence" value="ECO:0007669"/>
    <property type="project" value="UniProtKB-KW"/>
</dbReference>
<dbReference type="SUPFAM" id="SSF52540">
    <property type="entry name" value="P-loop containing nucleoside triphosphate hydrolases"/>
    <property type="match status" value="1"/>
</dbReference>
<keyword evidence="2 4" id="KW-0067">ATP-binding</keyword>
<dbReference type="PROSITE" id="PS50893">
    <property type="entry name" value="ABC_TRANSPORTER_2"/>
    <property type="match status" value="1"/>
</dbReference>
<dbReference type="InterPro" id="IPR003593">
    <property type="entry name" value="AAA+_ATPase"/>
</dbReference>
<dbReference type="GO" id="GO:0016887">
    <property type="term" value="F:ATP hydrolysis activity"/>
    <property type="evidence" value="ECO:0007669"/>
    <property type="project" value="InterPro"/>
</dbReference>
<dbReference type="PROSITE" id="PS00211">
    <property type="entry name" value="ABC_TRANSPORTER_1"/>
    <property type="match status" value="1"/>
</dbReference>
<gene>
    <name evidence="4" type="primary">ftsE</name>
    <name evidence="4" type="ORF">NCTC11190_01882</name>
</gene>
<dbReference type="PANTHER" id="PTHR24220">
    <property type="entry name" value="IMPORT ATP-BINDING PROTEIN"/>
    <property type="match status" value="1"/>
</dbReference>
<evidence type="ECO:0000256" key="1">
    <source>
        <dbReference type="ARBA" id="ARBA00022741"/>
    </source>
</evidence>